<accession>A0A9P9I6W0</accession>
<dbReference type="PROSITE" id="PS50865">
    <property type="entry name" value="ZF_MYND_2"/>
    <property type="match status" value="1"/>
</dbReference>
<evidence type="ECO:0000256" key="2">
    <source>
        <dbReference type="ARBA" id="ARBA00022771"/>
    </source>
</evidence>
<dbReference type="OrthoDB" id="432970at2759"/>
<dbReference type="Proteomes" id="UP000717696">
    <property type="component" value="Unassembled WGS sequence"/>
</dbReference>
<dbReference type="GO" id="GO:0008270">
    <property type="term" value="F:zinc ion binding"/>
    <property type="evidence" value="ECO:0007669"/>
    <property type="project" value="UniProtKB-KW"/>
</dbReference>
<keyword evidence="2 4" id="KW-0863">Zinc-finger</keyword>
<keyword evidence="1" id="KW-0479">Metal-binding</keyword>
<keyword evidence="3" id="KW-0862">Zinc</keyword>
<evidence type="ECO:0000256" key="3">
    <source>
        <dbReference type="ARBA" id="ARBA00022833"/>
    </source>
</evidence>
<feature type="domain" description="MYND-type" evidence="5">
    <location>
        <begin position="152"/>
        <end position="189"/>
    </location>
</feature>
<dbReference type="SUPFAM" id="SSF144232">
    <property type="entry name" value="HIT/MYND zinc finger-like"/>
    <property type="match status" value="1"/>
</dbReference>
<sequence>MSQLCSQNPYRTMASCSVRFEFYCGETQELKYTHDLPRSLVSEAQTAGQNAGYNNLFVTAVQPFMKEHEAACRAASKPFCENCGLFAMNILQSPMSWLHAAEDPFVGIWVSPVCEKGACETRIRQEIQDTMAEIVQEDPHRRRSTCMEILPCKVCGTTEAIKRCGRCKVVGYCGKEHQKADWKVHKKICIYKDG</sequence>
<evidence type="ECO:0000256" key="4">
    <source>
        <dbReference type="PROSITE-ProRule" id="PRU00134"/>
    </source>
</evidence>
<reference evidence="6" key="1">
    <citation type="journal article" date="2021" name="Nat. Commun.">
        <title>Genetic determinants of endophytism in the Arabidopsis root mycobiome.</title>
        <authorList>
            <person name="Mesny F."/>
            <person name="Miyauchi S."/>
            <person name="Thiergart T."/>
            <person name="Pickel B."/>
            <person name="Atanasova L."/>
            <person name="Karlsson M."/>
            <person name="Huettel B."/>
            <person name="Barry K.W."/>
            <person name="Haridas S."/>
            <person name="Chen C."/>
            <person name="Bauer D."/>
            <person name="Andreopoulos W."/>
            <person name="Pangilinan J."/>
            <person name="LaButti K."/>
            <person name="Riley R."/>
            <person name="Lipzen A."/>
            <person name="Clum A."/>
            <person name="Drula E."/>
            <person name="Henrissat B."/>
            <person name="Kohler A."/>
            <person name="Grigoriev I.V."/>
            <person name="Martin F.M."/>
            <person name="Hacquard S."/>
        </authorList>
    </citation>
    <scope>NUCLEOTIDE SEQUENCE</scope>
    <source>
        <strain evidence="6">MPI-CAGE-AT-0021</strain>
    </source>
</reference>
<organism evidence="6 7">
    <name type="scientific">Dactylonectria estremocensis</name>
    <dbReference type="NCBI Taxonomy" id="1079267"/>
    <lineage>
        <taxon>Eukaryota</taxon>
        <taxon>Fungi</taxon>
        <taxon>Dikarya</taxon>
        <taxon>Ascomycota</taxon>
        <taxon>Pezizomycotina</taxon>
        <taxon>Sordariomycetes</taxon>
        <taxon>Hypocreomycetidae</taxon>
        <taxon>Hypocreales</taxon>
        <taxon>Nectriaceae</taxon>
        <taxon>Dactylonectria</taxon>
    </lineage>
</organism>
<evidence type="ECO:0000259" key="5">
    <source>
        <dbReference type="PROSITE" id="PS50865"/>
    </source>
</evidence>
<evidence type="ECO:0000313" key="6">
    <source>
        <dbReference type="EMBL" id="KAH7110026.1"/>
    </source>
</evidence>
<proteinExistence type="predicted"/>
<dbReference type="Pfam" id="PF01753">
    <property type="entry name" value="zf-MYND"/>
    <property type="match status" value="1"/>
</dbReference>
<dbReference type="AlphaFoldDB" id="A0A9P9I6W0"/>
<dbReference type="InterPro" id="IPR002893">
    <property type="entry name" value="Znf_MYND"/>
</dbReference>
<comment type="caution">
    <text evidence="6">The sequence shown here is derived from an EMBL/GenBank/DDBJ whole genome shotgun (WGS) entry which is preliminary data.</text>
</comment>
<evidence type="ECO:0000313" key="7">
    <source>
        <dbReference type="Proteomes" id="UP000717696"/>
    </source>
</evidence>
<keyword evidence="7" id="KW-1185">Reference proteome</keyword>
<dbReference type="EMBL" id="JAGMUU010000066">
    <property type="protein sequence ID" value="KAH7110026.1"/>
    <property type="molecule type" value="Genomic_DNA"/>
</dbReference>
<dbReference type="PROSITE" id="PS01360">
    <property type="entry name" value="ZF_MYND_1"/>
    <property type="match status" value="1"/>
</dbReference>
<evidence type="ECO:0000256" key="1">
    <source>
        <dbReference type="ARBA" id="ARBA00022723"/>
    </source>
</evidence>
<gene>
    <name evidence="6" type="ORF">B0J13DRAFT_578293</name>
</gene>
<protein>
    <recommendedName>
        <fullName evidence="5">MYND-type domain-containing protein</fullName>
    </recommendedName>
</protein>
<name>A0A9P9I6W0_9HYPO</name>
<dbReference type="Gene3D" id="6.10.140.2220">
    <property type="match status" value="1"/>
</dbReference>